<evidence type="ECO:0000256" key="12">
    <source>
        <dbReference type="ARBA" id="ARBA00093608"/>
    </source>
</evidence>
<dbReference type="GO" id="GO:0005789">
    <property type="term" value="C:endoplasmic reticulum membrane"/>
    <property type="evidence" value="ECO:0007669"/>
    <property type="project" value="UniProtKB-SubCell"/>
</dbReference>
<evidence type="ECO:0000256" key="4">
    <source>
        <dbReference type="ARBA" id="ARBA00022502"/>
    </source>
</evidence>
<evidence type="ECO:0000256" key="7">
    <source>
        <dbReference type="ARBA" id="ARBA00022692"/>
    </source>
</evidence>
<reference evidence="16 17" key="1">
    <citation type="submission" date="2024-11" db="EMBL/GenBank/DDBJ databases">
        <title>Chromosome-level genome assembly of the freshwater bivalve Anodonta woodiana.</title>
        <authorList>
            <person name="Chen X."/>
        </authorList>
    </citation>
    <scope>NUCLEOTIDE SEQUENCE [LARGE SCALE GENOMIC DNA]</scope>
    <source>
        <strain evidence="16">MN2024</strain>
        <tissue evidence="16">Gills</tissue>
    </source>
</reference>
<keyword evidence="4 13" id="KW-0337">GPI-anchor biosynthesis</keyword>
<dbReference type="InterPro" id="IPR007704">
    <property type="entry name" value="PIG-M"/>
</dbReference>
<dbReference type="GO" id="GO:0016757">
    <property type="term" value="F:glycosyltransferase activity"/>
    <property type="evidence" value="ECO:0007669"/>
    <property type="project" value="UniProtKB-KW"/>
</dbReference>
<dbReference type="Proteomes" id="UP001634394">
    <property type="component" value="Unassembled WGS sequence"/>
</dbReference>
<feature type="transmembrane region" description="Helical" evidence="13">
    <location>
        <begin position="154"/>
        <end position="181"/>
    </location>
</feature>
<keyword evidence="5 13" id="KW-0328">Glycosyltransferase</keyword>
<evidence type="ECO:0000256" key="14">
    <source>
        <dbReference type="SAM" id="MobiDB-lite"/>
    </source>
</evidence>
<comment type="pathway">
    <text evidence="2 13">Glycolipid biosynthesis; glycosylphosphatidylinositol-anchor biosynthesis.</text>
</comment>
<feature type="transmembrane region" description="Helical" evidence="13">
    <location>
        <begin position="79"/>
        <end position="100"/>
    </location>
</feature>
<evidence type="ECO:0000256" key="9">
    <source>
        <dbReference type="ARBA" id="ARBA00022989"/>
    </source>
</evidence>
<keyword evidence="8 13" id="KW-0256">Endoplasmic reticulum</keyword>
<comment type="subcellular location">
    <subcellularLocation>
        <location evidence="1 13">Endoplasmic reticulum membrane</location>
        <topology evidence="1 13">Multi-pass membrane protein</topology>
    </subcellularLocation>
</comment>
<evidence type="ECO:0000256" key="6">
    <source>
        <dbReference type="ARBA" id="ARBA00022679"/>
    </source>
</evidence>
<evidence type="ECO:0000256" key="8">
    <source>
        <dbReference type="ARBA" id="ARBA00022824"/>
    </source>
</evidence>
<keyword evidence="10 13" id="KW-0472">Membrane</keyword>
<name>A0ABD3VBU5_SINWO</name>
<dbReference type="AlphaFoldDB" id="A0ABD3VBU5"/>
<keyword evidence="6 13" id="KW-0808">Transferase</keyword>
<sequence length="430" mass="50109">MVEFWLLLIVSSLLRLLLIVYGEWQDSVMEVKYTDVDYFVFQDAANLTVQGKSPYLRATYRYTPLLAWMLQPNILWNNVFGKLLFISFDVLTGFLIFRLLQNTNTVSKRQCIAASCLWLFNPLPMTVSSRGNAESIMTALIITCLLMLQNGRVLLAGCIYSLSIHFKIYPVVYGLPIYFYLGDRPVIKKFNRTSGTTDMTDLLRIILPNKNQTVFVFSAGFTLAVFTGYYYYRYGWDFLYHTYLYHIVRKDIRHNFSVYFYMLYLTTEINNSIILGLLCFLPQVLLHVVFSFKFYRDPPLAFFINTFAFVMLNKVCTSQYFLWYLGLLPVIYPNLQISFRKAVAVIFLWFVGQGIWLLPAYLLEFEGYNTFLFIWLAGILFFLINVYILLTVIAAVSHTSHPCWSQTPAHHDQLSTSHSQKKVLNKVKMT</sequence>
<evidence type="ECO:0000256" key="15">
    <source>
        <dbReference type="SAM" id="SignalP"/>
    </source>
</evidence>
<evidence type="ECO:0000313" key="17">
    <source>
        <dbReference type="Proteomes" id="UP001634394"/>
    </source>
</evidence>
<dbReference type="Pfam" id="PF05007">
    <property type="entry name" value="Mannosyl_trans"/>
    <property type="match status" value="1"/>
</dbReference>
<evidence type="ECO:0000256" key="3">
    <source>
        <dbReference type="ARBA" id="ARBA00011071"/>
    </source>
</evidence>
<feature type="chain" id="PRO_5044884187" description="GPI alpha-1,4-mannosyltransferase I, catalytic subunit" evidence="15">
    <location>
        <begin position="23"/>
        <end position="430"/>
    </location>
</feature>
<evidence type="ECO:0000313" key="16">
    <source>
        <dbReference type="EMBL" id="KAL3858975.1"/>
    </source>
</evidence>
<comment type="similarity">
    <text evidence="3 13">Belongs to the PIGM family.</text>
</comment>
<feature type="region of interest" description="Disordered" evidence="14">
    <location>
        <begin position="407"/>
        <end position="430"/>
    </location>
</feature>
<dbReference type="PANTHER" id="PTHR12886:SF0">
    <property type="entry name" value="GPI MANNOSYLTRANSFERASE 1"/>
    <property type="match status" value="1"/>
</dbReference>
<gene>
    <name evidence="16" type="ORF">ACJMK2_009219</name>
</gene>
<keyword evidence="17" id="KW-1185">Reference proteome</keyword>
<dbReference type="EMBL" id="JBJQND010000012">
    <property type="protein sequence ID" value="KAL3858975.1"/>
    <property type="molecule type" value="Genomic_DNA"/>
</dbReference>
<keyword evidence="7 13" id="KW-0812">Transmembrane</keyword>
<feature type="transmembrane region" description="Helical" evidence="13">
    <location>
        <begin position="214"/>
        <end position="232"/>
    </location>
</feature>
<proteinExistence type="inferred from homology"/>
<feature type="transmembrane region" description="Helical" evidence="13">
    <location>
        <begin position="131"/>
        <end position="148"/>
    </location>
</feature>
<evidence type="ECO:0000256" key="11">
    <source>
        <dbReference type="ARBA" id="ARBA00093408"/>
    </source>
</evidence>
<protein>
    <recommendedName>
        <fullName evidence="12 13">GPI alpha-1,4-mannosyltransferase I, catalytic subunit</fullName>
        <ecNumber evidence="13">2.4.1.-</ecNumber>
    </recommendedName>
    <alternativeName>
        <fullName evidence="13">GPI mannosyltransferase I</fullName>
    </alternativeName>
</protein>
<keyword evidence="15" id="KW-0732">Signal</keyword>
<feature type="transmembrane region" description="Helical" evidence="13">
    <location>
        <begin position="302"/>
        <end position="322"/>
    </location>
</feature>
<keyword evidence="9 13" id="KW-1133">Transmembrane helix</keyword>
<feature type="signal peptide" evidence="15">
    <location>
        <begin position="1"/>
        <end position="22"/>
    </location>
</feature>
<feature type="transmembrane region" description="Helical" evidence="13">
    <location>
        <begin position="370"/>
        <end position="396"/>
    </location>
</feature>
<feature type="compositionally biased region" description="Basic residues" evidence="14">
    <location>
        <begin position="419"/>
        <end position="430"/>
    </location>
</feature>
<comment type="function">
    <text evidence="11 13">Catalytic subunit of the glycosylphosphatidylinositol-mannosyltransferase I complex which catalyzes the transfer of the first mannose, via an alpha-1,4 bond from a dolichol-phosphate-mannose (Dol-P-Man) to the glucosaminyl acyl phosphatidylinositol (GlcN-(acyl)PI) intermediate to generate alpha-D-Man-(1-&gt;4)-alpha-D-GlcN-(1-&gt;6)-(1-radyl,2-acyl-sn-glycero-3-phospho)-2-acyl-inositol and participates in the sixth step of the glycosylphosphatidylinositol-anchor biosynthesis.</text>
</comment>
<evidence type="ECO:0000256" key="5">
    <source>
        <dbReference type="ARBA" id="ARBA00022676"/>
    </source>
</evidence>
<feature type="transmembrane region" description="Helical" evidence="13">
    <location>
        <begin position="269"/>
        <end position="290"/>
    </location>
</feature>
<evidence type="ECO:0000256" key="10">
    <source>
        <dbReference type="ARBA" id="ARBA00023136"/>
    </source>
</evidence>
<dbReference type="EC" id="2.4.1.-" evidence="13"/>
<accession>A0ABD3VBU5</accession>
<evidence type="ECO:0000256" key="1">
    <source>
        <dbReference type="ARBA" id="ARBA00004477"/>
    </source>
</evidence>
<feature type="transmembrane region" description="Helical" evidence="13">
    <location>
        <begin position="342"/>
        <end position="363"/>
    </location>
</feature>
<dbReference type="GO" id="GO:0006506">
    <property type="term" value="P:GPI anchor biosynthetic process"/>
    <property type="evidence" value="ECO:0007669"/>
    <property type="project" value="UniProtKB-KW"/>
</dbReference>
<evidence type="ECO:0000256" key="2">
    <source>
        <dbReference type="ARBA" id="ARBA00004687"/>
    </source>
</evidence>
<comment type="caution">
    <text evidence="16">The sequence shown here is derived from an EMBL/GenBank/DDBJ whole genome shotgun (WGS) entry which is preliminary data.</text>
</comment>
<feature type="compositionally biased region" description="Polar residues" evidence="14">
    <location>
        <begin position="407"/>
        <end position="418"/>
    </location>
</feature>
<evidence type="ECO:0000256" key="13">
    <source>
        <dbReference type="RuleBase" id="RU365064"/>
    </source>
</evidence>
<organism evidence="16 17">
    <name type="scientific">Sinanodonta woodiana</name>
    <name type="common">Chinese pond mussel</name>
    <name type="synonym">Anodonta woodiana</name>
    <dbReference type="NCBI Taxonomy" id="1069815"/>
    <lineage>
        <taxon>Eukaryota</taxon>
        <taxon>Metazoa</taxon>
        <taxon>Spiralia</taxon>
        <taxon>Lophotrochozoa</taxon>
        <taxon>Mollusca</taxon>
        <taxon>Bivalvia</taxon>
        <taxon>Autobranchia</taxon>
        <taxon>Heteroconchia</taxon>
        <taxon>Palaeoheterodonta</taxon>
        <taxon>Unionida</taxon>
        <taxon>Unionoidea</taxon>
        <taxon>Unionidae</taxon>
        <taxon>Unioninae</taxon>
        <taxon>Sinanodonta</taxon>
    </lineage>
</organism>
<dbReference type="PANTHER" id="PTHR12886">
    <property type="entry name" value="PIG-M MANNOSYLTRANSFERASE"/>
    <property type="match status" value="1"/>
</dbReference>